<dbReference type="GO" id="GO:0005886">
    <property type="term" value="C:plasma membrane"/>
    <property type="evidence" value="ECO:0007669"/>
    <property type="project" value="UniProtKB-SubCell"/>
</dbReference>
<dbReference type="AlphaFoldDB" id="A0A372ZXM1"/>
<evidence type="ECO:0000256" key="2">
    <source>
        <dbReference type="ARBA" id="ARBA00022475"/>
    </source>
</evidence>
<feature type="transmembrane region" description="Helical" evidence="6">
    <location>
        <begin position="136"/>
        <end position="160"/>
    </location>
</feature>
<evidence type="ECO:0000256" key="1">
    <source>
        <dbReference type="ARBA" id="ARBA00004651"/>
    </source>
</evidence>
<comment type="subcellular location">
    <subcellularLocation>
        <location evidence="1">Cell membrane</location>
        <topology evidence="1">Multi-pass membrane protein</topology>
    </subcellularLocation>
</comment>
<keyword evidence="4 6" id="KW-1133">Transmembrane helix</keyword>
<dbReference type="Proteomes" id="UP000263377">
    <property type="component" value="Unassembled WGS sequence"/>
</dbReference>
<comment type="caution">
    <text evidence="8">The sequence shown here is derived from an EMBL/GenBank/DDBJ whole genome shotgun (WGS) entry which is preliminary data.</text>
</comment>
<name>A0A372ZXM1_9ACTN</name>
<feature type="transmembrane region" description="Helical" evidence="6">
    <location>
        <begin position="110"/>
        <end position="130"/>
    </location>
</feature>
<dbReference type="Gene3D" id="1.20.1250.20">
    <property type="entry name" value="MFS general substrate transporter like domains"/>
    <property type="match status" value="1"/>
</dbReference>
<dbReference type="PROSITE" id="PS50850">
    <property type="entry name" value="MFS"/>
    <property type="match status" value="1"/>
</dbReference>
<evidence type="ECO:0000256" key="5">
    <source>
        <dbReference type="ARBA" id="ARBA00023136"/>
    </source>
</evidence>
<dbReference type="CDD" id="cd06173">
    <property type="entry name" value="MFS_MefA_like"/>
    <property type="match status" value="1"/>
</dbReference>
<organism evidence="8 9">
    <name type="scientific">Kitasatospora xanthocidica</name>
    <dbReference type="NCBI Taxonomy" id="83382"/>
    <lineage>
        <taxon>Bacteria</taxon>
        <taxon>Bacillati</taxon>
        <taxon>Actinomycetota</taxon>
        <taxon>Actinomycetes</taxon>
        <taxon>Kitasatosporales</taxon>
        <taxon>Streptomycetaceae</taxon>
        <taxon>Kitasatospora</taxon>
    </lineage>
</organism>
<feature type="transmembrane region" description="Helical" evidence="6">
    <location>
        <begin position="426"/>
        <end position="445"/>
    </location>
</feature>
<keyword evidence="3 6" id="KW-0812">Transmembrane</keyword>
<evidence type="ECO:0000256" key="4">
    <source>
        <dbReference type="ARBA" id="ARBA00022989"/>
    </source>
</evidence>
<keyword evidence="5 6" id="KW-0472">Membrane</keyword>
<feature type="transmembrane region" description="Helical" evidence="6">
    <location>
        <begin position="268"/>
        <end position="291"/>
    </location>
</feature>
<evidence type="ECO:0000313" key="8">
    <source>
        <dbReference type="EMBL" id="RGD60589.1"/>
    </source>
</evidence>
<sequence>MFHVKQRPVPWHSGRVAITENGSTHQSAHRATLLDLMKGRDFRRLLTARVLSQLSDGVFQVSLAAYVVFSPEKQSSPADIASVLAVMLLPFSVIGPFAGVLLDRWRRRQVLYFGNLARFGLGLGTGALLLAQAPTWLFFASALLVTALNRFILAGLSAALPRVVEQDQLVTANALSPTLGTVAAASGGGIGFALHQLMAPGPKADAALVTVAALLYLSAALAARRMDRDLLGPEQHRDRPGLGQALVRAAVELGAAVRHLVRDCRPAVHALAAVTAARFCYGVLIVVVVMLARYTFNDPTDSAAGLVTLGQAVGLSAAGFFVAALVSPWCTRRLGLAGWMTACLVAPVVFVPALGLSFTLVPCLLAALLLGVVTQGTKICADTAVQESVEDEYRGRVFAIYDVLFNVAFVAAALVTALVLPLSGRSVAVVLGIAGVYALTAVLYLRSARRSPLPR</sequence>
<keyword evidence="9" id="KW-1185">Reference proteome</keyword>
<reference evidence="8 9" key="1">
    <citation type="submission" date="2018-08" db="EMBL/GenBank/DDBJ databases">
        <title>Diversity &amp; Physiological Properties of Lignin-Decomposing Actinobacteria from Soil.</title>
        <authorList>
            <person name="Roh S.G."/>
            <person name="Kim S.B."/>
        </authorList>
    </citation>
    <scope>NUCLEOTIDE SEQUENCE [LARGE SCALE GENOMIC DNA]</scope>
    <source>
        <strain evidence="8 9">MMS17-GH009</strain>
    </source>
</reference>
<dbReference type="PANTHER" id="PTHR23513">
    <property type="entry name" value="INTEGRAL MEMBRANE EFFLUX PROTEIN-RELATED"/>
    <property type="match status" value="1"/>
</dbReference>
<gene>
    <name evidence="8" type="ORF">DR950_24935</name>
</gene>
<feature type="transmembrane region" description="Helical" evidence="6">
    <location>
        <begin position="46"/>
        <end position="68"/>
    </location>
</feature>
<evidence type="ECO:0000256" key="3">
    <source>
        <dbReference type="ARBA" id="ARBA00022692"/>
    </source>
</evidence>
<feature type="transmembrane region" description="Helical" evidence="6">
    <location>
        <begin position="359"/>
        <end position="377"/>
    </location>
</feature>
<dbReference type="SUPFAM" id="SSF103473">
    <property type="entry name" value="MFS general substrate transporter"/>
    <property type="match status" value="2"/>
</dbReference>
<feature type="transmembrane region" description="Helical" evidence="6">
    <location>
        <begin position="80"/>
        <end position="103"/>
    </location>
</feature>
<dbReference type="PANTHER" id="PTHR23513:SF17">
    <property type="entry name" value="MEMBRANE PROTEIN"/>
    <property type="match status" value="1"/>
</dbReference>
<feature type="transmembrane region" description="Helical" evidence="6">
    <location>
        <begin position="206"/>
        <end position="223"/>
    </location>
</feature>
<keyword evidence="2" id="KW-1003">Cell membrane</keyword>
<dbReference type="InterPro" id="IPR036259">
    <property type="entry name" value="MFS_trans_sf"/>
</dbReference>
<proteinExistence type="predicted"/>
<protein>
    <submittedName>
        <fullName evidence="8">MFS transporter</fullName>
    </submittedName>
</protein>
<accession>A0A372ZXM1</accession>
<feature type="transmembrane region" description="Helical" evidence="6">
    <location>
        <begin position="172"/>
        <end position="194"/>
    </location>
</feature>
<feature type="transmembrane region" description="Helical" evidence="6">
    <location>
        <begin position="334"/>
        <end position="353"/>
    </location>
</feature>
<feature type="domain" description="Major facilitator superfamily (MFS) profile" evidence="7">
    <location>
        <begin position="270"/>
        <end position="455"/>
    </location>
</feature>
<dbReference type="InterPro" id="IPR011701">
    <property type="entry name" value="MFS"/>
</dbReference>
<evidence type="ECO:0000313" key="9">
    <source>
        <dbReference type="Proteomes" id="UP000263377"/>
    </source>
</evidence>
<dbReference type="GO" id="GO:0022857">
    <property type="term" value="F:transmembrane transporter activity"/>
    <property type="evidence" value="ECO:0007669"/>
    <property type="project" value="InterPro"/>
</dbReference>
<evidence type="ECO:0000256" key="6">
    <source>
        <dbReference type="SAM" id="Phobius"/>
    </source>
</evidence>
<feature type="transmembrane region" description="Helical" evidence="6">
    <location>
        <begin position="398"/>
        <end position="420"/>
    </location>
</feature>
<dbReference type="InterPro" id="IPR020846">
    <property type="entry name" value="MFS_dom"/>
</dbReference>
<evidence type="ECO:0000259" key="7">
    <source>
        <dbReference type="PROSITE" id="PS50850"/>
    </source>
</evidence>
<dbReference type="EMBL" id="QVIG01000001">
    <property type="protein sequence ID" value="RGD60589.1"/>
    <property type="molecule type" value="Genomic_DNA"/>
</dbReference>
<dbReference type="Pfam" id="PF07690">
    <property type="entry name" value="MFS_1"/>
    <property type="match status" value="1"/>
</dbReference>
<feature type="transmembrane region" description="Helical" evidence="6">
    <location>
        <begin position="303"/>
        <end position="327"/>
    </location>
</feature>